<protein>
    <submittedName>
        <fullName evidence="2">Uncharacterized protein</fullName>
    </submittedName>
</protein>
<reference evidence="2 3" key="2">
    <citation type="submission" date="2019-01" db="EMBL/GenBank/DDBJ databases">
        <title>A chromosome length genome reference of the Java medaka (oryzias javanicus).</title>
        <authorList>
            <person name="Herpin A."/>
            <person name="Takehana Y."/>
            <person name="Naruse K."/>
            <person name="Ansai S."/>
            <person name="Kawaguchi M."/>
        </authorList>
    </citation>
    <scope>NUCLEOTIDE SEQUENCE [LARGE SCALE GENOMIC DNA]</scope>
    <source>
        <strain evidence="2">RS831</strain>
        <tissue evidence="2">Whole body</tissue>
    </source>
</reference>
<evidence type="ECO:0000313" key="3">
    <source>
        <dbReference type="Proteomes" id="UP000283210"/>
    </source>
</evidence>
<reference evidence="2 3" key="1">
    <citation type="submission" date="2018-11" db="EMBL/GenBank/DDBJ databases">
        <authorList>
            <person name="Lopez-Roques C."/>
            <person name="Donnadieu C."/>
            <person name="Bouchez O."/>
            <person name="Klopp C."/>
            <person name="Cabau C."/>
            <person name="Zahm M."/>
        </authorList>
    </citation>
    <scope>NUCLEOTIDE SEQUENCE [LARGE SCALE GENOMIC DNA]</scope>
    <source>
        <strain evidence="2">RS831</strain>
        <tissue evidence="2">Whole body</tissue>
    </source>
</reference>
<organism evidence="2 3">
    <name type="scientific">Oryzias javanicus</name>
    <name type="common">Javanese ricefish</name>
    <name type="synonym">Aplocheilus javanicus</name>
    <dbReference type="NCBI Taxonomy" id="123683"/>
    <lineage>
        <taxon>Eukaryota</taxon>
        <taxon>Metazoa</taxon>
        <taxon>Chordata</taxon>
        <taxon>Craniata</taxon>
        <taxon>Vertebrata</taxon>
        <taxon>Euteleostomi</taxon>
        <taxon>Actinopterygii</taxon>
        <taxon>Neopterygii</taxon>
        <taxon>Teleostei</taxon>
        <taxon>Neoteleostei</taxon>
        <taxon>Acanthomorphata</taxon>
        <taxon>Ovalentaria</taxon>
        <taxon>Atherinomorphae</taxon>
        <taxon>Beloniformes</taxon>
        <taxon>Adrianichthyidae</taxon>
        <taxon>Oryziinae</taxon>
        <taxon>Oryzias</taxon>
    </lineage>
</organism>
<evidence type="ECO:0000256" key="1">
    <source>
        <dbReference type="SAM" id="SignalP"/>
    </source>
</evidence>
<sequence length="66" mass="7597">MVLISLVLLVFCCVQITKSLCLKLLDTRVQKMTVNRMAEFQMVQMPIESLCPEYTKGRNDWSDVSV</sequence>
<gene>
    <name evidence="2" type="ORF">OJAV_G00013500</name>
</gene>
<proteinExistence type="predicted"/>
<name>A0A3S2N6B9_ORYJA</name>
<dbReference type="AlphaFoldDB" id="A0A3S2N6B9"/>
<dbReference type="EMBL" id="CM012438">
    <property type="protein sequence ID" value="RVE75110.1"/>
    <property type="molecule type" value="Genomic_DNA"/>
</dbReference>
<keyword evidence="1" id="KW-0732">Signal</keyword>
<feature type="signal peptide" evidence="1">
    <location>
        <begin position="1"/>
        <end position="19"/>
    </location>
</feature>
<feature type="chain" id="PRO_5018778577" evidence="1">
    <location>
        <begin position="20"/>
        <end position="66"/>
    </location>
</feature>
<keyword evidence="3" id="KW-1185">Reference proteome</keyword>
<evidence type="ECO:0000313" key="2">
    <source>
        <dbReference type="EMBL" id="RVE75110.1"/>
    </source>
</evidence>
<dbReference type="Proteomes" id="UP000283210">
    <property type="component" value="Chromosome 2"/>
</dbReference>
<accession>A0A3S2N6B9</accession>